<evidence type="ECO:0000313" key="2">
    <source>
        <dbReference type="Proteomes" id="UP000078534"/>
    </source>
</evidence>
<dbReference type="EMBL" id="LWSG01000043">
    <property type="protein sequence ID" value="OAS82987.1"/>
    <property type="molecule type" value="Genomic_DNA"/>
</dbReference>
<gene>
    <name evidence="1" type="ORF">A6K24_10185</name>
</gene>
<sequence length="84" mass="9824">MKKEIEELYDEVYESIANYHLKSLQYAKQLSEMPGTQREEETEKLERIEFALQAAKDILENMMTPGTTMTIMHQKGSIQIDLNK</sequence>
<dbReference type="Proteomes" id="UP000078534">
    <property type="component" value="Unassembled WGS sequence"/>
</dbReference>
<organism evidence="1 2">
    <name type="scientific">Metabacillus litoralis</name>
    <dbReference type="NCBI Taxonomy" id="152268"/>
    <lineage>
        <taxon>Bacteria</taxon>
        <taxon>Bacillati</taxon>
        <taxon>Bacillota</taxon>
        <taxon>Bacilli</taxon>
        <taxon>Bacillales</taxon>
        <taxon>Bacillaceae</taxon>
        <taxon>Metabacillus</taxon>
    </lineage>
</organism>
<name>A0A179SMV0_9BACI</name>
<dbReference type="OrthoDB" id="2907209at2"/>
<protein>
    <submittedName>
        <fullName evidence="1">Uncharacterized protein</fullName>
    </submittedName>
</protein>
<dbReference type="RefSeq" id="WP_066338198.1">
    <property type="nucleotide sequence ID" value="NZ_LWSG01000043.1"/>
</dbReference>
<keyword evidence="2" id="KW-1185">Reference proteome</keyword>
<dbReference type="AlphaFoldDB" id="A0A179SMV0"/>
<comment type="caution">
    <text evidence="1">The sequence shown here is derived from an EMBL/GenBank/DDBJ whole genome shotgun (WGS) entry which is preliminary data.</text>
</comment>
<accession>A0A179SMV0</accession>
<proteinExistence type="predicted"/>
<reference evidence="2" key="1">
    <citation type="submission" date="2016-04" db="EMBL/GenBank/DDBJ databases">
        <authorList>
            <person name="Lyu Z."/>
            <person name="Lyu W."/>
        </authorList>
    </citation>
    <scope>NUCLEOTIDE SEQUENCE [LARGE SCALE GENOMIC DNA]</scope>
    <source>
        <strain evidence="2">C44</strain>
    </source>
</reference>
<evidence type="ECO:0000313" key="1">
    <source>
        <dbReference type="EMBL" id="OAS82987.1"/>
    </source>
</evidence>